<proteinExistence type="predicted"/>
<sequence>MAEWKVKISRDVIFREESGHAQDPECGPMKTVSDLLSETDWEDAVDDSLKTIAESNTELVPNDNGTMDENLNPIDEDQDPFHGFESLGAAPHSQDMEQIHESPPHLRPKRISKHRISDSSKTQIF</sequence>
<evidence type="ECO:0000313" key="2">
    <source>
        <dbReference type="EMBL" id="EFX72798.1"/>
    </source>
</evidence>
<dbReference type="HOGENOM" id="CLU_1994906_0_0_1"/>
<gene>
    <name evidence="2" type="ORF">DAPPUDRAFT_325801</name>
</gene>
<dbReference type="EMBL" id="GL732595">
    <property type="protein sequence ID" value="EFX72798.1"/>
    <property type="molecule type" value="Genomic_DNA"/>
</dbReference>
<organism evidence="2 3">
    <name type="scientific">Daphnia pulex</name>
    <name type="common">Water flea</name>
    <dbReference type="NCBI Taxonomy" id="6669"/>
    <lineage>
        <taxon>Eukaryota</taxon>
        <taxon>Metazoa</taxon>
        <taxon>Ecdysozoa</taxon>
        <taxon>Arthropoda</taxon>
        <taxon>Crustacea</taxon>
        <taxon>Branchiopoda</taxon>
        <taxon>Diplostraca</taxon>
        <taxon>Cladocera</taxon>
        <taxon>Anomopoda</taxon>
        <taxon>Daphniidae</taxon>
        <taxon>Daphnia</taxon>
    </lineage>
</organism>
<protein>
    <submittedName>
        <fullName evidence="2">Uncharacterized protein</fullName>
    </submittedName>
</protein>
<reference evidence="2 3" key="1">
    <citation type="journal article" date="2011" name="Science">
        <title>The ecoresponsive genome of Daphnia pulex.</title>
        <authorList>
            <person name="Colbourne J.K."/>
            <person name="Pfrender M.E."/>
            <person name="Gilbert D."/>
            <person name="Thomas W.K."/>
            <person name="Tucker A."/>
            <person name="Oakley T.H."/>
            <person name="Tokishita S."/>
            <person name="Aerts A."/>
            <person name="Arnold G.J."/>
            <person name="Basu M.K."/>
            <person name="Bauer D.J."/>
            <person name="Caceres C.E."/>
            <person name="Carmel L."/>
            <person name="Casola C."/>
            <person name="Choi J.H."/>
            <person name="Detter J.C."/>
            <person name="Dong Q."/>
            <person name="Dusheyko S."/>
            <person name="Eads B.D."/>
            <person name="Frohlich T."/>
            <person name="Geiler-Samerotte K.A."/>
            <person name="Gerlach D."/>
            <person name="Hatcher P."/>
            <person name="Jogdeo S."/>
            <person name="Krijgsveld J."/>
            <person name="Kriventseva E.V."/>
            <person name="Kultz D."/>
            <person name="Laforsch C."/>
            <person name="Lindquist E."/>
            <person name="Lopez J."/>
            <person name="Manak J.R."/>
            <person name="Muller J."/>
            <person name="Pangilinan J."/>
            <person name="Patwardhan R.P."/>
            <person name="Pitluck S."/>
            <person name="Pritham E.J."/>
            <person name="Rechtsteiner A."/>
            <person name="Rho M."/>
            <person name="Rogozin I.B."/>
            <person name="Sakarya O."/>
            <person name="Salamov A."/>
            <person name="Schaack S."/>
            <person name="Shapiro H."/>
            <person name="Shiga Y."/>
            <person name="Skalitzky C."/>
            <person name="Smith Z."/>
            <person name="Souvorov A."/>
            <person name="Sung W."/>
            <person name="Tang Z."/>
            <person name="Tsuchiya D."/>
            <person name="Tu H."/>
            <person name="Vos H."/>
            <person name="Wang M."/>
            <person name="Wolf Y.I."/>
            <person name="Yamagata H."/>
            <person name="Yamada T."/>
            <person name="Ye Y."/>
            <person name="Shaw J.R."/>
            <person name="Andrews J."/>
            <person name="Crease T.J."/>
            <person name="Tang H."/>
            <person name="Lucas S.M."/>
            <person name="Robertson H.M."/>
            <person name="Bork P."/>
            <person name="Koonin E.V."/>
            <person name="Zdobnov E.M."/>
            <person name="Grigoriev I.V."/>
            <person name="Lynch M."/>
            <person name="Boore J.L."/>
        </authorList>
    </citation>
    <scope>NUCLEOTIDE SEQUENCE [LARGE SCALE GENOMIC DNA]</scope>
</reference>
<feature type="compositionally biased region" description="Basic and acidic residues" evidence="1">
    <location>
        <begin position="94"/>
        <end position="104"/>
    </location>
</feature>
<dbReference type="Proteomes" id="UP000000305">
    <property type="component" value="Unassembled WGS sequence"/>
</dbReference>
<evidence type="ECO:0000313" key="3">
    <source>
        <dbReference type="Proteomes" id="UP000000305"/>
    </source>
</evidence>
<accession>E9H5U9</accession>
<dbReference type="AlphaFoldDB" id="E9H5U9"/>
<keyword evidence="3" id="KW-1185">Reference proteome</keyword>
<feature type="region of interest" description="Disordered" evidence="1">
    <location>
        <begin position="57"/>
        <end position="125"/>
    </location>
</feature>
<evidence type="ECO:0000256" key="1">
    <source>
        <dbReference type="SAM" id="MobiDB-lite"/>
    </source>
</evidence>
<feature type="compositionally biased region" description="Polar residues" evidence="1">
    <location>
        <begin position="57"/>
        <end position="69"/>
    </location>
</feature>
<dbReference type="InParanoid" id="E9H5U9"/>
<name>E9H5U9_DAPPU</name>
<dbReference type="KEGG" id="dpx:DAPPUDRAFT_325801"/>